<keyword evidence="14 21" id="KW-0472">Membrane</keyword>
<dbReference type="FunFam" id="1.10.510.10:FF:000044">
    <property type="entry name" value="Putative LRR receptor-like serine/threonine-protein kinase"/>
    <property type="match status" value="1"/>
</dbReference>
<feature type="compositionally biased region" description="Low complexity" evidence="20">
    <location>
        <begin position="869"/>
        <end position="878"/>
    </location>
</feature>
<evidence type="ECO:0000256" key="21">
    <source>
        <dbReference type="SAM" id="Phobius"/>
    </source>
</evidence>
<keyword evidence="3" id="KW-0723">Serine/threonine-protein kinase</keyword>
<dbReference type="InterPro" id="IPR008271">
    <property type="entry name" value="Ser/Thr_kinase_AS"/>
</dbReference>
<evidence type="ECO:0000256" key="9">
    <source>
        <dbReference type="ARBA" id="ARBA00022737"/>
    </source>
</evidence>
<evidence type="ECO:0000256" key="3">
    <source>
        <dbReference type="ARBA" id="ARBA00022527"/>
    </source>
</evidence>
<feature type="binding site" evidence="19">
    <location>
        <position position="597"/>
    </location>
    <ligand>
        <name>ATP</name>
        <dbReference type="ChEBI" id="CHEBI:30616"/>
    </ligand>
</feature>
<dbReference type="PROSITE" id="PS51450">
    <property type="entry name" value="LRR"/>
    <property type="match status" value="1"/>
</dbReference>
<keyword evidence="16" id="KW-0325">Glycoprotein</keyword>
<dbReference type="Gene3D" id="2.60.120.430">
    <property type="entry name" value="Galactose-binding lectin"/>
    <property type="match status" value="1"/>
</dbReference>
<dbReference type="Pfam" id="PF12799">
    <property type="entry name" value="LRR_4"/>
    <property type="match status" value="1"/>
</dbReference>
<dbReference type="InterPro" id="IPR032675">
    <property type="entry name" value="LRR_dom_sf"/>
</dbReference>
<sequence>MFRRKIDLNYFTGTLPAFIGNLSALQVLSVSHNEFYGTIPKEIGNLKNLFMIALGSNNFSGTLPPELGNLHNLALIYIDSCGLSGEIPSTFANLRNMRALYTTDSPFSGKIPDFIGNWTNLTELRLQGNSFEGPIPFSFSRLTSLESLRISDIYNGSSSLDFVRNLKNLKELILRNTMVTGRIPSYIGGFKNLKILDLSFNNLTGEIPSSLFTMSNLTHLFLGSNSLTGNIPSNWSDNLQNIDLSYNYLSGQLPPWVTSTSQLNMVANNFVFDSSNKSVIPGLDCLQRNFPCNRHAPLYTNFSIKCGGPQVRGRNGIVYEAENYYLGPAKFYVTDERWAVSKVGLFADKTGKLDIEGTRAEVTGSNENPELFHTARMCPGSLRYYGLGLVNGNYTITLHFAEIGFPNRNSQKWAGLARRIFDIYIQGSLKQKDFEIAQEAGGVERALVKKFNVTVSENYLEIHLFWAGKGTCCIPKEGYYGPLIAAIHVASDFTPTFSGIRKTTQGDKNKTGLILGIIVPVVSIGLLSLAVVFYMRRKSNIEDDEVILDLGPQHNTFSYAELRAATEDFNPSNKIGEGGFGHVYKGTLSDGRVVAVKELSVSSHHGRSQFLSEIATISIVQHRNLVTLYGCCVEGNRRVLVYEYLENRSLDQALFGKNDLHLDWPTRFIICLGTARGLAYLHEESRPRIVHRDVKASNILLDATLCPKISDFGLAKLYDDNKTHVSTRVAGTIGYLAPEYALRGHLTEKADVFGFGVVALETVSGRPNFCNNLDNEKIYLLEWAWTLYENDQCLELVDPKLDEFDENEIIRLIRVALLCTQASPWLRPPMSRVVGMLLGDIEIDAARSKPSYLTDLDFKDTTTSVFSSETVDTSESSSKANSNLFSYSM</sequence>
<dbReference type="AlphaFoldDB" id="A0AA88IZ92"/>
<comment type="catalytic activity">
    <reaction evidence="18">
        <text>L-seryl-[protein] + ATP = O-phospho-L-seryl-[protein] + ADP + H(+)</text>
        <dbReference type="Rhea" id="RHEA:17989"/>
        <dbReference type="Rhea" id="RHEA-COMP:9863"/>
        <dbReference type="Rhea" id="RHEA-COMP:11604"/>
        <dbReference type="ChEBI" id="CHEBI:15378"/>
        <dbReference type="ChEBI" id="CHEBI:29999"/>
        <dbReference type="ChEBI" id="CHEBI:30616"/>
        <dbReference type="ChEBI" id="CHEBI:83421"/>
        <dbReference type="ChEBI" id="CHEBI:456216"/>
        <dbReference type="EC" id="2.7.11.1"/>
    </reaction>
</comment>
<dbReference type="Pfam" id="PF11721">
    <property type="entry name" value="Malectin"/>
    <property type="match status" value="1"/>
</dbReference>
<evidence type="ECO:0000256" key="18">
    <source>
        <dbReference type="ARBA" id="ARBA00048679"/>
    </source>
</evidence>
<evidence type="ECO:0000256" key="19">
    <source>
        <dbReference type="PROSITE-ProRule" id="PRU10141"/>
    </source>
</evidence>
<feature type="transmembrane region" description="Helical" evidence="21">
    <location>
        <begin position="479"/>
        <end position="500"/>
    </location>
</feature>
<evidence type="ECO:0000256" key="12">
    <source>
        <dbReference type="ARBA" id="ARBA00022840"/>
    </source>
</evidence>
<keyword evidence="11" id="KW-0418">Kinase</keyword>
<dbReference type="PROSITE" id="PS00108">
    <property type="entry name" value="PROTEIN_KINASE_ST"/>
    <property type="match status" value="1"/>
</dbReference>
<feature type="compositionally biased region" description="Polar residues" evidence="20">
    <location>
        <begin position="879"/>
        <end position="889"/>
    </location>
</feature>
<dbReference type="Proteomes" id="UP001187192">
    <property type="component" value="Unassembled WGS sequence"/>
</dbReference>
<evidence type="ECO:0000256" key="7">
    <source>
        <dbReference type="ARBA" id="ARBA00022692"/>
    </source>
</evidence>
<dbReference type="GO" id="GO:0005886">
    <property type="term" value="C:plasma membrane"/>
    <property type="evidence" value="ECO:0007669"/>
    <property type="project" value="TreeGrafter"/>
</dbReference>
<evidence type="ECO:0000313" key="24">
    <source>
        <dbReference type="Proteomes" id="UP001187192"/>
    </source>
</evidence>
<dbReference type="FunFam" id="3.80.10.10:FF:000298">
    <property type="entry name" value="Putative LRR receptor-like serine/threonine-protein kinase"/>
    <property type="match status" value="1"/>
</dbReference>
<dbReference type="Pfam" id="PF00069">
    <property type="entry name" value="Pkinase"/>
    <property type="match status" value="1"/>
</dbReference>
<dbReference type="SUPFAM" id="SSF56112">
    <property type="entry name" value="Protein kinase-like (PK-like)"/>
    <property type="match status" value="1"/>
</dbReference>
<dbReference type="PANTHER" id="PTHR48006">
    <property type="entry name" value="LEUCINE-RICH REPEAT-CONTAINING PROTEIN DDB_G0281931-RELATED"/>
    <property type="match status" value="1"/>
</dbReference>
<dbReference type="SMART" id="SM00220">
    <property type="entry name" value="S_TKc"/>
    <property type="match status" value="1"/>
</dbReference>
<evidence type="ECO:0000259" key="22">
    <source>
        <dbReference type="PROSITE" id="PS50011"/>
    </source>
</evidence>
<accession>A0AA88IZ92</accession>
<comment type="catalytic activity">
    <reaction evidence="17">
        <text>L-threonyl-[protein] + ATP = O-phospho-L-threonyl-[protein] + ADP + H(+)</text>
        <dbReference type="Rhea" id="RHEA:46608"/>
        <dbReference type="Rhea" id="RHEA-COMP:11060"/>
        <dbReference type="Rhea" id="RHEA-COMP:11605"/>
        <dbReference type="ChEBI" id="CHEBI:15378"/>
        <dbReference type="ChEBI" id="CHEBI:30013"/>
        <dbReference type="ChEBI" id="CHEBI:30616"/>
        <dbReference type="ChEBI" id="CHEBI:61977"/>
        <dbReference type="ChEBI" id="CHEBI:456216"/>
        <dbReference type="EC" id="2.7.11.1"/>
    </reaction>
</comment>
<reference evidence="23" key="1">
    <citation type="submission" date="2023-07" db="EMBL/GenBank/DDBJ databases">
        <title>draft genome sequence of fig (Ficus carica).</title>
        <authorList>
            <person name="Takahashi T."/>
            <person name="Nishimura K."/>
        </authorList>
    </citation>
    <scope>NUCLEOTIDE SEQUENCE</scope>
</reference>
<dbReference type="CDD" id="cd14066">
    <property type="entry name" value="STKc_IRAK"/>
    <property type="match status" value="1"/>
</dbReference>
<evidence type="ECO:0000256" key="20">
    <source>
        <dbReference type="SAM" id="MobiDB-lite"/>
    </source>
</evidence>
<evidence type="ECO:0000256" key="2">
    <source>
        <dbReference type="ARBA" id="ARBA00012513"/>
    </source>
</evidence>
<evidence type="ECO:0000256" key="15">
    <source>
        <dbReference type="ARBA" id="ARBA00023170"/>
    </source>
</evidence>
<dbReference type="InterPro" id="IPR011009">
    <property type="entry name" value="Kinase-like_dom_sf"/>
</dbReference>
<keyword evidence="4" id="KW-0597">Phosphoprotein</keyword>
<dbReference type="PANTHER" id="PTHR48006:SF34">
    <property type="entry name" value="OS08G0203700 PROTEIN"/>
    <property type="match status" value="1"/>
</dbReference>
<dbReference type="Pfam" id="PF00560">
    <property type="entry name" value="LRR_1"/>
    <property type="match status" value="4"/>
</dbReference>
<evidence type="ECO:0000256" key="13">
    <source>
        <dbReference type="ARBA" id="ARBA00022989"/>
    </source>
</evidence>
<keyword evidence="7 21" id="KW-0812">Transmembrane</keyword>
<dbReference type="EC" id="2.7.11.1" evidence="2"/>
<dbReference type="EMBL" id="BTGU01000081">
    <property type="protein sequence ID" value="GMN58774.1"/>
    <property type="molecule type" value="Genomic_DNA"/>
</dbReference>
<dbReference type="PROSITE" id="PS50011">
    <property type="entry name" value="PROTEIN_KINASE_DOM"/>
    <property type="match status" value="1"/>
</dbReference>
<dbReference type="PROSITE" id="PS00107">
    <property type="entry name" value="PROTEIN_KINASE_ATP"/>
    <property type="match status" value="1"/>
</dbReference>
<feature type="domain" description="Protein kinase" evidence="22">
    <location>
        <begin position="569"/>
        <end position="826"/>
    </location>
</feature>
<evidence type="ECO:0000256" key="10">
    <source>
        <dbReference type="ARBA" id="ARBA00022741"/>
    </source>
</evidence>
<comment type="subcellular location">
    <subcellularLocation>
        <location evidence="1">Membrane</location>
        <topology evidence="1">Single-pass type I membrane protein</topology>
    </subcellularLocation>
</comment>
<protein>
    <recommendedName>
        <fullName evidence="2">non-specific serine/threonine protein kinase</fullName>
        <ecNumber evidence="2">2.7.11.1</ecNumber>
    </recommendedName>
</protein>
<dbReference type="InterPro" id="IPR017441">
    <property type="entry name" value="Protein_kinase_ATP_BS"/>
</dbReference>
<dbReference type="Gene3D" id="1.10.510.10">
    <property type="entry name" value="Transferase(Phosphotransferase) domain 1"/>
    <property type="match status" value="1"/>
</dbReference>
<dbReference type="InterPro" id="IPR001611">
    <property type="entry name" value="Leu-rich_rpt"/>
</dbReference>
<keyword evidence="12 19" id="KW-0067">ATP-binding</keyword>
<keyword evidence="10 19" id="KW-0547">Nucleotide-binding</keyword>
<dbReference type="FunFam" id="3.30.200.20:FF:000140">
    <property type="entry name" value="Leucine-rich repeat receptor-like protein kinase"/>
    <property type="match status" value="1"/>
</dbReference>
<evidence type="ECO:0000256" key="1">
    <source>
        <dbReference type="ARBA" id="ARBA00004479"/>
    </source>
</evidence>
<feature type="region of interest" description="Disordered" evidence="20">
    <location>
        <begin position="869"/>
        <end position="889"/>
    </location>
</feature>
<dbReference type="FunFam" id="3.80.10.10:FF:000383">
    <property type="entry name" value="Leucine-rich repeat receptor protein kinase EMS1"/>
    <property type="match status" value="1"/>
</dbReference>
<dbReference type="InterPro" id="IPR051824">
    <property type="entry name" value="LRR_Rcpt-Like_S/T_Kinase"/>
</dbReference>
<evidence type="ECO:0000313" key="23">
    <source>
        <dbReference type="EMBL" id="GMN58774.1"/>
    </source>
</evidence>
<evidence type="ECO:0000256" key="16">
    <source>
        <dbReference type="ARBA" id="ARBA00023180"/>
    </source>
</evidence>
<evidence type="ECO:0000256" key="17">
    <source>
        <dbReference type="ARBA" id="ARBA00047899"/>
    </source>
</evidence>
<dbReference type="InterPro" id="IPR021720">
    <property type="entry name" value="Malectin_dom"/>
</dbReference>
<proteinExistence type="predicted"/>
<dbReference type="GO" id="GO:0005524">
    <property type="term" value="F:ATP binding"/>
    <property type="evidence" value="ECO:0007669"/>
    <property type="project" value="UniProtKB-UniRule"/>
</dbReference>
<keyword evidence="24" id="KW-1185">Reference proteome</keyword>
<dbReference type="Gene3D" id="3.80.10.10">
    <property type="entry name" value="Ribonuclease Inhibitor"/>
    <property type="match status" value="2"/>
</dbReference>
<gene>
    <name evidence="23" type="ORF">TIFTF001_027872</name>
</gene>
<keyword evidence="15" id="KW-0675">Receptor</keyword>
<dbReference type="InterPro" id="IPR000719">
    <property type="entry name" value="Prot_kinase_dom"/>
</dbReference>
<keyword evidence="8" id="KW-0732">Signal</keyword>
<evidence type="ECO:0000256" key="11">
    <source>
        <dbReference type="ARBA" id="ARBA00022777"/>
    </source>
</evidence>
<dbReference type="SUPFAM" id="SSF52058">
    <property type="entry name" value="L domain-like"/>
    <property type="match status" value="1"/>
</dbReference>
<organism evidence="23 24">
    <name type="scientific">Ficus carica</name>
    <name type="common">Common fig</name>
    <dbReference type="NCBI Taxonomy" id="3494"/>
    <lineage>
        <taxon>Eukaryota</taxon>
        <taxon>Viridiplantae</taxon>
        <taxon>Streptophyta</taxon>
        <taxon>Embryophyta</taxon>
        <taxon>Tracheophyta</taxon>
        <taxon>Spermatophyta</taxon>
        <taxon>Magnoliopsida</taxon>
        <taxon>eudicotyledons</taxon>
        <taxon>Gunneridae</taxon>
        <taxon>Pentapetalae</taxon>
        <taxon>rosids</taxon>
        <taxon>fabids</taxon>
        <taxon>Rosales</taxon>
        <taxon>Moraceae</taxon>
        <taxon>Ficeae</taxon>
        <taxon>Ficus</taxon>
    </lineage>
</organism>
<evidence type="ECO:0000256" key="6">
    <source>
        <dbReference type="ARBA" id="ARBA00022679"/>
    </source>
</evidence>
<feature type="transmembrane region" description="Helical" evidence="21">
    <location>
        <begin position="512"/>
        <end position="535"/>
    </location>
</feature>
<dbReference type="InterPro" id="IPR025875">
    <property type="entry name" value="Leu-rich_rpt_4"/>
</dbReference>
<evidence type="ECO:0000256" key="5">
    <source>
        <dbReference type="ARBA" id="ARBA00022614"/>
    </source>
</evidence>
<dbReference type="Gene3D" id="3.30.200.20">
    <property type="entry name" value="Phosphorylase Kinase, domain 1"/>
    <property type="match status" value="1"/>
</dbReference>
<evidence type="ECO:0000256" key="8">
    <source>
        <dbReference type="ARBA" id="ARBA00022729"/>
    </source>
</evidence>
<keyword evidence="5" id="KW-0433">Leucine-rich repeat</keyword>
<keyword evidence="6" id="KW-0808">Transferase</keyword>
<dbReference type="GO" id="GO:0004674">
    <property type="term" value="F:protein serine/threonine kinase activity"/>
    <property type="evidence" value="ECO:0007669"/>
    <property type="project" value="UniProtKB-KW"/>
</dbReference>
<evidence type="ECO:0000256" key="14">
    <source>
        <dbReference type="ARBA" id="ARBA00023136"/>
    </source>
</evidence>
<comment type="caution">
    <text evidence="23">The sequence shown here is derived from an EMBL/GenBank/DDBJ whole genome shotgun (WGS) entry which is preliminary data.</text>
</comment>
<name>A0AA88IZ92_FICCA</name>
<keyword evidence="13 21" id="KW-1133">Transmembrane helix</keyword>
<keyword evidence="9" id="KW-0677">Repeat</keyword>
<evidence type="ECO:0000256" key="4">
    <source>
        <dbReference type="ARBA" id="ARBA00022553"/>
    </source>
</evidence>